<organism evidence="2 3">
    <name type="scientific">Cricetulus griseus</name>
    <name type="common">Chinese hamster</name>
    <name type="synonym">Cricetulus barabensis griseus</name>
    <dbReference type="NCBI Taxonomy" id="10029"/>
    <lineage>
        <taxon>Eukaryota</taxon>
        <taxon>Metazoa</taxon>
        <taxon>Chordata</taxon>
        <taxon>Craniata</taxon>
        <taxon>Vertebrata</taxon>
        <taxon>Euteleostomi</taxon>
        <taxon>Mammalia</taxon>
        <taxon>Eutheria</taxon>
        <taxon>Euarchontoglires</taxon>
        <taxon>Glires</taxon>
        <taxon>Rodentia</taxon>
        <taxon>Myomorpha</taxon>
        <taxon>Muroidea</taxon>
        <taxon>Cricetidae</taxon>
        <taxon>Cricetinae</taxon>
        <taxon>Cricetulus</taxon>
    </lineage>
</organism>
<dbReference type="AlphaFoldDB" id="G3HAU6"/>
<feature type="region of interest" description="Disordered" evidence="1">
    <location>
        <begin position="32"/>
        <end position="51"/>
    </location>
</feature>
<reference evidence="3" key="1">
    <citation type="journal article" date="2011" name="Nat. Biotechnol.">
        <title>The genomic sequence of the Chinese hamster ovary (CHO)-K1 cell line.</title>
        <authorList>
            <person name="Xu X."/>
            <person name="Nagarajan H."/>
            <person name="Lewis N.E."/>
            <person name="Pan S."/>
            <person name="Cai Z."/>
            <person name="Liu X."/>
            <person name="Chen W."/>
            <person name="Xie M."/>
            <person name="Wang W."/>
            <person name="Hammond S."/>
            <person name="Andersen M.R."/>
            <person name="Neff N."/>
            <person name="Passarelli B."/>
            <person name="Koh W."/>
            <person name="Fan H.C."/>
            <person name="Wang J."/>
            <person name="Gui Y."/>
            <person name="Lee K.H."/>
            <person name="Betenbaugh M.J."/>
            <person name="Quake S.R."/>
            <person name="Famili I."/>
            <person name="Palsson B.O."/>
            <person name="Wang J."/>
        </authorList>
    </citation>
    <scope>NUCLEOTIDE SEQUENCE [LARGE SCALE GENOMIC DNA]</scope>
    <source>
        <strain evidence="3">CHO K1 cell line</strain>
    </source>
</reference>
<sequence>MDIKTKFRFPSHAFKKQAAIAVCICNPSTWEREGSGRALCSRDSGSNTQHT</sequence>
<gene>
    <name evidence="2" type="ORF">I79_007555</name>
</gene>
<name>G3HAU6_CRIGR</name>
<protein>
    <submittedName>
        <fullName evidence="2">Uncharacterized protein</fullName>
    </submittedName>
</protein>
<dbReference type="InParanoid" id="G3HAU6"/>
<evidence type="ECO:0000313" key="3">
    <source>
        <dbReference type="Proteomes" id="UP000001075"/>
    </source>
</evidence>
<evidence type="ECO:0000256" key="1">
    <source>
        <dbReference type="SAM" id="MobiDB-lite"/>
    </source>
</evidence>
<accession>G3HAU6</accession>
<evidence type="ECO:0000313" key="2">
    <source>
        <dbReference type="EMBL" id="EGW09201.1"/>
    </source>
</evidence>
<proteinExistence type="predicted"/>
<dbReference type="EMBL" id="JH000256">
    <property type="protein sequence ID" value="EGW09201.1"/>
    <property type="molecule type" value="Genomic_DNA"/>
</dbReference>
<dbReference type="Proteomes" id="UP000001075">
    <property type="component" value="Unassembled WGS sequence"/>
</dbReference>